<dbReference type="CDD" id="cd10456">
    <property type="entry name" value="GIY-YIG_UPF0213"/>
    <property type="match status" value="1"/>
</dbReference>
<dbReference type="GO" id="GO:0004519">
    <property type="term" value="F:endonuclease activity"/>
    <property type="evidence" value="ECO:0007669"/>
    <property type="project" value="UniProtKB-KW"/>
</dbReference>
<keyword evidence="3" id="KW-0540">Nuclease</keyword>
<reference evidence="3 4" key="1">
    <citation type="submission" date="2023-07" db="EMBL/GenBank/DDBJ databases">
        <title>Genomic Encyclopedia of Type Strains, Phase IV (KMG-IV): sequencing the most valuable type-strain genomes for metagenomic binning, comparative biology and taxonomic classification.</title>
        <authorList>
            <person name="Goeker M."/>
        </authorList>
    </citation>
    <scope>NUCLEOTIDE SEQUENCE [LARGE SCALE GENOMIC DNA]</scope>
    <source>
        <strain evidence="3 4">DSM 23837</strain>
    </source>
</reference>
<dbReference type="Pfam" id="PF01541">
    <property type="entry name" value="GIY-YIG"/>
    <property type="match status" value="1"/>
</dbReference>
<organism evidence="3 4">
    <name type="scientific">Bacillus chungangensis</name>
    <dbReference type="NCBI Taxonomy" id="587633"/>
    <lineage>
        <taxon>Bacteria</taxon>
        <taxon>Bacillati</taxon>
        <taxon>Bacillota</taxon>
        <taxon>Bacilli</taxon>
        <taxon>Bacillales</taxon>
        <taxon>Bacillaceae</taxon>
        <taxon>Bacillus</taxon>
    </lineage>
</organism>
<sequence length="95" mass="10900">MGKKHNHFFYVLECADGSFYGGYTIDVQRRLSEHNEGIGAKYTRPRLPVTLVHSEAYTTKSEAMRAEYAFKKLSRAKKEIYLQEAGEVDAQPKKL</sequence>
<accession>A0ABT9WXG4</accession>
<dbReference type="Proteomes" id="UP001223586">
    <property type="component" value="Unassembled WGS sequence"/>
</dbReference>
<evidence type="ECO:0000256" key="1">
    <source>
        <dbReference type="ARBA" id="ARBA00007435"/>
    </source>
</evidence>
<keyword evidence="3" id="KW-0378">Hydrolase</keyword>
<feature type="domain" description="GIY-YIG" evidence="2">
    <location>
        <begin position="5"/>
        <end position="80"/>
    </location>
</feature>
<dbReference type="RefSeq" id="WP_307232317.1">
    <property type="nucleotide sequence ID" value="NZ_JAUSTT010000029.1"/>
</dbReference>
<dbReference type="PROSITE" id="PS50164">
    <property type="entry name" value="GIY_YIG"/>
    <property type="match status" value="1"/>
</dbReference>
<evidence type="ECO:0000259" key="2">
    <source>
        <dbReference type="PROSITE" id="PS50164"/>
    </source>
</evidence>
<dbReference type="Gene3D" id="3.40.1440.10">
    <property type="entry name" value="GIY-YIG endonuclease"/>
    <property type="match status" value="1"/>
</dbReference>
<dbReference type="SUPFAM" id="SSF82771">
    <property type="entry name" value="GIY-YIG endonuclease"/>
    <property type="match status" value="1"/>
</dbReference>
<proteinExistence type="inferred from homology"/>
<evidence type="ECO:0000313" key="3">
    <source>
        <dbReference type="EMBL" id="MDQ0177920.1"/>
    </source>
</evidence>
<comment type="similarity">
    <text evidence="1">Belongs to the UPF0213 family.</text>
</comment>
<comment type="caution">
    <text evidence="3">The sequence shown here is derived from an EMBL/GenBank/DDBJ whole genome shotgun (WGS) entry which is preliminary data.</text>
</comment>
<name>A0ABT9WXG4_9BACI</name>
<dbReference type="PANTHER" id="PTHR34477:SF1">
    <property type="entry name" value="UPF0213 PROTEIN YHBQ"/>
    <property type="match status" value="1"/>
</dbReference>
<dbReference type="InterPro" id="IPR035901">
    <property type="entry name" value="GIY-YIG_endonuc_sf"/>
</dbReference>
<keyword evidence="3" id="KW-0255">Endonuclease</keyword>
<protein>
    <submittedName>
        <fullName evidence="3">Endonuclease</fullName>
    </submittedName>
</protein>
<keyword evidence="4" id="KW-1185">Reference proteome</keyword>
<dbReference type="EMBL" id="JAUSTT010000029">
    <property type="protein sequence ID" value="MDQ0177920.1"/>
    <property type="molecule type" value="Genomic_DNA"/>
</dbReference>
<evidence type="ECO:0000313" key="4">
    <source>
        <dbReference type="Proteomes" id="UP001223586"/>
    </source>
</evidence>
<dbReference type="InterPro" id="IPR050190">
    <property type="entry name" value="UPF0213_domain"/>
</dbReference>
<dbReference type="InterPro" id="IPR000305">
    <property type="entry name" value="GIY-YIG_endonuc"/>
</dbReference>
<dbReference type="PANTHER" id="PTHR34477">
    <property type="entry name" value="UPF0213 PROTEIN YHBQ"/>
    <property type="match status" value="1"/>
</dbReference>
<gene>
    <name evidence="3" type="ORF">J2S08_003811</name>
</gene>